<reference evidence="2" key="1">
    <citation type="submission" date="2022-10" db="EMBL/GenBank/DDBJ databases">
        <title>The WGS of Solirubrobacter phytolaccae KCTC 29190.</title>
        <authorList>
            <person name="Jiang Z."/>
        </authorList>
    </citation>
    <scope>NUCLEOTIDE SEQUENCE</scope>
    <source>
        <strain evidence="2">KCTC 29190</strain>
    </source>
</reference>
<evidence type="ECO:0000259" key="1">
    <source>
        <dbReference type="PROSITE" id="PS51186"/>
    </source>
</evidence>
<accession>A0A9X3NBV7</accession>
<dbReference type="SUPFAM" id="SSF55729">
    <property type="entry name" value="Acyl-CoA N-acyltransferases (Nat)"/>
    <property type="match status" value="1"/>
</dbReference>
<dbReference type="Proteomes" id="UP001147653">
    <property type="component" value="Unassembled WGS sequence"/>
</dbReference>
<dbReference type="GO" id="GO:0016747">
    <property type="term" value="F:acyltransferase activity, transferring groups other than amino-acyl groups"/>
    <property type="evidence" value="ECO:0007669"/>
    <property type="project" value="InterPro"/>
</dbReference>
<organism evidence="2 3">
    <name type="scientific">Solirubrobacter phytolaccae</name>
    <dbReference type="NCBI Taxonomy" id="1404360"/>
    <lineage>
        <taxon>Bacteria</taxon>
        <taxon>Bacillati</taxon>
        <taxon>Actinomycetota</taxon>
        <taxon>Thermoleophilia</taxon>
        <taxon>Solirubrobacterales</taxon>
        <taxon>Solirubrobacteraceae</taxon>
        <taxon>Solirubrobacter</taxon>
    </lineage>
</organism>
<feature type="domain" description="N-acetyltransferase" evidence="1">
    <location>
        <begin position="2"/>
        <end position="159"/>
    </location>
</feature>
<evidence type="ECO:0000313" key="3">
    <source>
        <dbReference type="Proteomes" id="UP001147653"/>
    </source>
</evidence>
<dbReference type="InterPro" id="IPR000182">
    <property type="entry name" value="GNAT_dom"/>
</dbReference>
<evidence type="ECO:0000313" key="2">
    <source>
        <dbReference type="EMBL" id="MDA0183533.1"/>
    </source>
</evidence>
<dbReference type="CDD" id="cd04301">
    <property type="entry name" value="NAT_SF"/>
    <property type="match status" value="1"/>
</dbReference>
<dbReference type="EMBL" id="JAPDDP010000055">
    <property type="protein sequence ID" value="MDA0183533.1"/>
    <property type="molecule type" value="Genomic_DNA"/>
</dbReference>
<dbReference type="Pfam" id="PF13508">
    <property type="entry name" value="Acetyltransf_7"/>
    <property type="match status" value="1"/>
</dbReference>
<keyword evidence="3" id="KW-1185">Reference proteome</keyword>
<dbReference type="Gene3D" id="3.40.630.30">
    <property type="match status" value="1"/>
</dbReference>
<dbReference type="RefSeq" id="WP_270027923.1">
    <property type="nucleotide sequence ID" value="NZ_JAPDDP010000055.1"/>
</dbReference>
<gene>
    <name evidence="2" type="ORF">OJ997_24705</name>
</gene>
<name>A0A9X3NBV7_9ACTN</name>
<dbReference type="InterPro" id="IPR016181">
    <property type="entry name" value="Acyl_CoA_acyltransferase"/>
</dbReference>
<proteinExistence type="predicted"/>
<dbReference type="PROSITE" id="PS51186">
    <property type="entry name" value="GNAT"/>
    <property type="match status" value="1"/>
</dbReference>
<protein>
    <submittedName>
        <fullName evidence="2">GNAT family N-acetyltransferase</fullName>
    </submittedName>
</protein>
<comment type="caution">
    <text evidence="2">The sequence shown here is derived from an EMBL/GenBank/DDBJ whole genome shotgun (WGS) entry which is preliminary data.</text>
</comment>
<sequence>MADLRPMRDEDVEAVTELVYAASDDPRPSDAVAHARYRYPLRHDADGAWVAEDEAGLAAVAIALRREDLWMLTEISVRPDLQSAGLGRRMLERVHAYADGAKGRLIASSRDPRALRAYARLGLDAHPCLAAYGVPAGVEAPDGVREGGADDLDFAADVDRHVRGAAHGPDLGFLLEGGQTLLVSDRGYAVVGDTGGVRILAAYDEDGARTLLRAALARADGRAVGVGWISARQPWALHECVAARMALSADAGVLFAGGDVGPFHPYLPSGAYL</sequence>
<dbReference type="AlphaFoldDB" id="A0A9X3NBV7"/>